<dbReference type="OrthoDB" id="345880at2"/>
<proteinExistence type="predicted"/>
<keyword evidence="1" id="KW-0732">Signal</keyword>
<dbReference type="Proteomes" id="UP000027345">
    <property type="component" value="Unassembled WGS sequence"/>
</dbReference>
<dbReference type="eggNOG" id="ENOG5031CS1">
    <property type="taxonomic scope" value="Bacteria"/>
</dbReference>
<feature type="chain" id="PRO_5001626965" description="Lipoprotein" evidence="1">
    <location>
        <begin position="21"/>
        <end position="327"/>
    </location>
</feature>
<keyword evidence="3" id="KW-1185">Reference proteome</keyword>
<accession>A0A066U5R9</accession>
<dbReference type="RefSeq" id="WP_043778379.1">
    <property type="nucleotide sequence ID" value="NZ_JMQI01000019.1"/>
</dbReference>
<dbReference type="EMBL" id="JMQI01000019">
    <property type="protein sequence ID" value="KDN22450.1"/>
    <property type="molecule type" value="Genomic_DNA"/>
</dbReference>
<evidence type="ECO:0000313" key="3">
    <source>
        <dbReference type="Proteomes" id="UP000027345"/>
    </source>
</evidence>
<evidence type="ECO:0008006" key="4">
    <source>
        <dbReference type="Google" id="ProtNLM"/>
    </source>
</evidence>
<dbReference type="AlphaFoldDB" id="A0A066U5R9"/>
<reference evidence="2 3" key="1">
    <citation type="submission" date="2014-05" db="EMBL/GenBank/DDBJ databases">
        <title>Draft genome sequence of Amycolatopsis rifamycinica DSM 46095.</title>
        <authorList>
            <person name="Lal R."/>
            <person name="Saxena A."/>
            <person name="Kumari R."/>
            <person name="Mukherjee U."/>
            <person name="Singh P."/>
            <person name="Sangwan N."/>
            <person name="Mahato N.K."/>
        </authorList>
    </citation>
    <scope>NUCLEOTIDE SEQUENCE [LARGE SCALE GENOMIC DNA]</scope>
    <source>
        <strain evidence="2 3">DSM 46095</strain>
    </source>
</reference>
<dbReference type="STRING" id="287986.DV20_09355"/>
<evidence type="ECO:0000313" key="2">
    <source>
        <dbReference type="EMBL" id="KDN22450.1"/>
    </source>
</evidence>
<organism evidence="2 3">
    <name type="scientific">Amycolatopsis rifamycinica</name>
    <dbReference type="NCBI Taxonomy" id="287986"/>
    <lineage>
        <taxon>Bacteria</taxon>
        <taxon>Bacillati</taxon>
        <taxon>Actinomycetota</taxon>
        <taxon>Actinomycetes</taxon>
        <taxon>Pseudonocardiales</taxon>
        <taxon>Pseudonocardiaceae</taxon>
        <taxon>Amycolatopsis</taxon>
    </lineage>
</organism>
<name>A0A066U5R9_9PSEU</name>
<evidence type="ECO:0000256" key="1">
    <source>
        <dbReference type="SAM" id="SignalP"/>
    </source>
</evidence>
<gene>
    <name evidence="2" type="ORF">DV20_09355</name>
</gene>
<comment type="caution">
    <text evidence="2">The sequence shown here is derived from an EMBL/GenBank/DDBJ whole genome shotgun (WGS) entry which is preliminary data.</text>
</comment>
<protein>
    <recommendedName>
        <fullName evidence="4">Lipoprotein</fullName>
    </recommendedName>
</protein>
<feature type="signal peptide" evidence="1">
    <location>
        <begin position="1"/>
        <end position="20"/>
    </location>
</feature>
<sequence>MRLFLAALAAITLLAPPADAAQQRPDPATAVLAAFDHHAIVAKSSPDVGPFVFDLIRDPRFPARANDIAVECGNARLQPLLDAYTAGADVPDISRVWRDTTQPSCGFSTFYEQLFALVRQVNTTLPAARKIRVLATDPPVDWSRVHAPADLEPFLDRDASIVSVVESQVLRKNRKALMLLGLGHLTHDGGSGAVAQLERKYPGAAYVLADHRGFTTDNARLERRLGAWPAVVPLPGSWLGSLETTYFPLDRDYPPGTRGYPGVDAYLYEGPADLLLREPLSARAVLDTAYLTELRRRAAAIDAPPDSIEWPETFFERERTSGVLLRG</sequence>